<gene>
    <name evidence="2" type="ORF">JF74_04610</name>
</gene>
<dbReference type="GO" id="GO:0006487">
    <property type="term" value="P:protein N-linked glycosylation"/>
    <property type="evidence" value="ECO:0007669"/>
    <property type="project" value="TreeGrafter"/>
</dbReference>
<dbReference type="PROSITE" id="PS51464">
    <property type="entry name" value="SIS"/>
    <property type="match status" value="1"/>
</dbReference>
<dbReference type="PANTHER" id="PTHR10937:SF14">
    <property type="entry name" value="FRUCTOSELYSINE 6-PHOSPHATE DEGLYCASE"/>
    <property type="match status" value="1"/>
</dbReference>
<evidence type="ECO:0000313" key="2">
    <source>
        <dbReference type="EMBL" id="KJY57434.1"/>
    </source>
</evidence>
<comment type="caution">
    <text evidence="2">The sequence shown here is derived from an EMBL/GenBank/DDBJ whole genome shotgun (WGS) entry which is preliminary data.</text>
</comment>
<dbReference type="InterPro" id="IPR001347">
    <property type="entry name" value="SIS_dom"/>
</dbReference>
<dbReference type="Pfam" id="PF01380">
    <property type="entry name" value="SIS"/>
    <property type="match status" value="1"/>
</dbReference>
<organism evidence="2 3">
    <name type="scientific">Lactobacillus melliventris</name>
    <dbReference type="NCBI Taxonomy" id="1218507"/>
    <lineage>
        <taxon>Bacteria</taxon>
        <taxon>Bacillati</taxon>
        <taxon>Bacillota</taxon>
        <taxon>Bacilli</taxon>
        <taxon>Lactobacillales</taxon>
        <taxon>Lactobacillaceae</taxon>
        <taxon>Lactobacillus</taxon>
    </lineage>
</organism>
<dbReference type="Gene3D" id="3.40.50.12570">
    <property type="match status" value="1"/>
</dbReference>
<dbReference type="PATRIC" id="fig|1218507.3.peg.629"/>
<name>A0A0F4LGR3_9LACO</name>
<dbReference type="PANTHER" id="PTHR10937">
    <property type="entry name" value="GLUCOSAMINE--FRUCTOSE-6-PHOSPHATE AMINOTRANSFERASE, ISOMERIZING"/>
    <property type="match status" value="1"/>
</dbReference>
<reference evidence="2 3" key="1">
    <citation type="submission" date="2015-01" db="EMBL/GenBank/DDBJ databases">
        <title>Comparative genomics of the lactic acid bacteria isolated from the honey bee gut.</title>
        <authorList>
            <person name="Ellegaard K.M."/>
            <person name="Tamarit D."/>
            <person name="Javelind E."/>
            <person name="Olofsson T."/>
            <person name="Andersson S.G."/>
            <person name="Vasquez A."/>
        </authorList>
    </citation>
    <scope>NUCLEOTIDE SEQUENCE [LARGE SCALE GENOMIC DNA]</scope>
    <source>
        <strain evidence="2 3">Hma8</strain>
    </source>
</reference>
<dbReference type="AlphaFoldDB" id="A0A0F4LGR3"/>
<dbReference type="SUPFAM" id="SSF53697">
    <property type="entry name" value="SIS domain"/>
    <property type="match status" value="1"/>
</dbReference>
<dbReference type="GO" id="GO:0006002">
    <property type="term" value="P:fructose 6-phosphate metabolic process"/>
    <property type="evidence" value="ECO:0007669"/>
    <property type="project" value="TreeGrafter"/>
</dbReference>
<dbReference type="HOGENOM" id="CLU_012520_3_0_9"/>
<dbReference type="Gene3D" id="3.40.50.10490">
    <property type="entry name" value="Glucose-6-phosphate isomerase like protein, domain 1"/>
    <property type="match status" value="1"/>
</dbReference>
<dbReference type="Proteomes" id="UP000033531">
    <property type="component" value="Unassembled WGS sequence"/>
</dbReference>
<protein>
    <submittedName>
        <fullName evidence="2">Sugar isomerase (SIS)</fullName>
    </submittedName>
</protein>
<dbReference type="STRING" id="1218507.JF74_04610"/>
<dbReference type="InterPro" id="IPR046348">
    <property type="entry name" value="SIS_dom_sf"/>
</dbReference>
<evidence type="ECO:0000313" key="3">
    <source>
        <dbReference type="Proteomes" id="UP000033531"/>
    </source>
</evidence>
<accession>A0A0F4LGR3</accession>
<proteinExistence type="predicted"/>
<dbReference type="GO" id="GO:0016853">
    <property type="term" value="F:isomerase activity"/>
    <property type="evidence" value="ECO:0007669"/>
    <property type="project" value="UniProtKB-KW"/>
</dbReference>
<feature type="domain" description="SIS" evidence="1">
    <location>
        <begin position="14"/>
        <end position="159"/>
    </location>
</feature>
<dbReference type="EMBL" id="JXLI01000008">
    <property type="protein sequence ID" value="KJY57434.1"/>
    <property type="molecule type" value="Genomic_DNA"/>
</dbReference>
<dbReference type="GO" id="GO:0006047">
    <property type="term" value="P:UDP-N-acetylglucosamine metabolic process"/>
    <property type="evidence" value="ECO:0007669"/>
    <property type="project" value="TreeGrafter"/>
</dbReference>
<sequence>MKIQDEVKQTVKKAVNKMEHEGGIKQVIWIGAGGSFGGFYGANYFLHQESKKLFSSMYTSGEFVYAPPKNLDQNSLVVLCSMRGTSETIDSAKVAKEHGATTIALYVDESDLVKVCDFKIKYESLALDESRLERVNGSIGLCIAMNLLQEVEGYDDFETAMKTFDLLDPIYRKAVDYTTPLAKEWAELNKDQKTIYVIASGPAYGAAYVFSICNIEEMLQLNSPTIHSYEFFNGPFEVTDKSKSIFQLLATGKTRPEDERALKFEQRFGGKKLYVLDGKEIGLDDIKPQVSPYFNHPIFSSILNNVYMRELSYATHESYETRRYMWKEDYK</sequence>
<dbReference type="GO" id="GO:0097367">
    <property type="term" value="F:carbohydrate derivative binding"/>
    <property type="evidence" value="ECO:0007669"/>
    <property type="project" value="InterPro"/>
</dbReference>
<evidence type="ECO:0000259" key="1">
    <source>
        <dbReference type="PROSITE" id="PS51464"/>
    </source>
</evidence>
<dbReference type="OrthoDB" id="9782098at2"/>
<keyword evidence="2" id="KW-0413">Isomerase</keyword>
<dbReference type="RefSeq" id="WP_046324423.1">
    <property type="nucleotide sequence ID" value="NZ_JBHTMT010000008.1"/>
</dbReference>
<dbReference type="Gene3D" id="1.10.10.2240">
    <property type="match status" value="1"/>
</dbReference>
<dbReference type="GO" id="GO:0004360">
    <property type="term" value="F:glutamine-fructose-6-phosphate transaminase (isomerizing) activity"/>
    <property type="evidence" value="ECO:0007669"/>
    <property type="project" value="TreeGrafter"/>
</dbReference>